<reference evidence="3 4" key="1">
    <citation type="submission" date="2024-07" db="EMBL/GenBank/DDBJ databases">
        <title>Enhanced genomic and transcriptomic resources for Trichinella pseudospiralis and T. spiralis underpin the discovery of pronounced molecular differences between stages and species.</title>
        <authorList>
            <person name="Pasi K.K."/>
            <person name="La Rosa G."/>
            <person name="Gomez-Morales M.A."/>
            <person name="Tosini F."/>
            <person name="Sumanam S."/>
            <person name="Young N.D."/>
            <person name="Chang B.C."/>
            <person name="Robin G.B."/>
        </authorList>
    </citation>
    <scope>NUCLEOTIDE SEQUENCE [LARGE SCALE GENOMIC DNA]</scope>
    <source>
        <strain evidence="3">ISS534</strain>
    </source>
</reference>
<keyword evidence="3" id="KW-0269">Exonuclease</keyword>
<evidence type="ECO:0000259" key="2">
    <source>
        <dbReference type="PROSITE" id="PS50137"/>
    </source>
</evidence>
<dbReference type="SUPFAM" id="SSF54768">
    <property type="entry name" value="dsRNA-binding domain-like"/>
    <property type="match status" value="1"/>
</dbReference>
<gene>
    <name evidence="3" type="ORF">TSPI_02232</name>
</gene>
<dbReference type="Proteomes" id="UP001558632">
    <property type="component" value="Unassembled WGS sequence"/>
</dbReference>
<keyword evidence="4" id="KW-1185">Reference proteome</keyword>
<evidence type="ECO:0000256" key="1">
    <source>
        <dbReference type="PROSITE-ProRule" id="PRU00266"/>
    </source>
</evidence>
<evidence type="ECO:0000313" key="4">
    <source>
        <dbReference type="Proteomes" id="UP001558632"/>
    </source>
</evidence>
<dbReference type="CDD" id="cd00048">
    <property type="entry name" value="DSRM_SF"/>
    <property type="match status" value="1"/>
</dbReference>
<keyword evidence="3" id="KW-0540">Nuclease</keyword>
<comment type="caution">
    <text evidence="3">The sequence shown here is derived from an EMBL/GenBank/DDBJ whole genome shotgun (WGS) entry which is preliminary data.</text>
</comment>
<dbReference type="EMBL" id="JBEUSY010000288">
    <property type="protein sequence ID" value="KAL1238702.1"/>
    <property type="molecule type" value="Genomic_DNA"/>
</dbReference>
<dbReference type="GO" id="GO:0004527">
    <property type="term" value="F:exonuclease activity"/>
    <property type="evidence" value="ECO:0007669"/>
    <property type="project" value="UniProtKB-KW"/>
</dbReference>
<dbReference type="InterPro" id="IPR014720">
    <property type="entry name" value="dsRBD_dom"/>
</dbReference>
<feature type="domain" description="DRBM" evidence="2">
    <location>
        <begin position="139"/>
        <end position="212"/>
    </location>
</feature>
<protein>
    <submittedName>
        <fullName evidence="3">RNA exonuclease</fullName>
    </submittedName>
</protein>
<organism evidence="3 4">
    <name type="scientific">Trichinella spiralis</name>
    <name type="common">Trichina worm</name>
    <dbReference type="NCBI Taxonomy" id="6334"/>
    <lineage>
        <taxon>Eukaryota</taxon>
        <taxon>Metazoa</taxon>
        <taxon>Ecdysozoa</taxon>
        <taxon>Nematoda</taxon>
        <taxon>Enoplea</taxon>
        <taxon>Dorylaimia</taxon>
        <taxon>Trichinellida</taxon>
        <taxon>Trichinellidae</taxon>
        <taxon>Trichinella</taxon>
    </lineage>
</organism>
<proteinExistence type="predicted"/>
<evidence type="ECO:0000313" key="3">
    <source>
        <dbReference type="EMBL" id="KAL1238702.1"/>
    </source>
</evidence>
<dbReference type="Gene3D" id="3.30.160.20">
    <property type="match status" value="2"/>
</dbReference>
<dbReference type="PROSITE" id="PS50137">
    <property type="entry name" value="DS_RBD"/>
    <property type="match status" value="1"/>
</dbReference>
<keyword evidence="1" id="KW-0694">RNA-binding</keyword>
<sequence length="347" mass="39366">MVSPRSHACPFSLFRELFPNESLKINLLSKSPCRFGCSVQIGNKIYNGYGQTKQQAKHEMGLDVLISLFPSCAPLIDLSIFKRFSNCEDYPSKYRELLKERGDDETLTNYDERYLSQLKKKIKFHQRILALTSNYFKKTPLQMFNEICDVARNVISVEITYDDHPTEVPEFNSAKCVCCKVVWNGRLVRGFGINQKYAKMDAAQKALVKLFNVDPNVVISMISNTLRQEITGLPPKEALIKLCSLRAIKFRLKYNGGLDPNVGTAKLVCGLDTFETTGTKEFAITSLWKLKECELDGPWQQDVLLHSLLRILLNGTMSSCSFLDVVEASEICRNERGNRNLSTNVYG</sequence>
<name>A0ABR3KJK3_TRISP</name>
<keyword evidence="3" id="KW-0378">Hydrolase</keyword>
<accession>A0ABR3KJK3</accession>